<dbReference type="GO" id="GO:0003735">
    <property type="term" value="F:structural constituent of ribosome"/>
    <property type="evidence" value="ECO:0007669"/>
    <property type="project" value="InterPro"/>
</dbReference>
<dbReference type="SMART" id="SM01383">
    <property type="entry name" value="Ribosomal_L2"/>
    <property type="match status" value="1"/>
</dbReference>
<dbReference type="PANTHER" id="PTHR13691:SF5">
    <property type="entry name" value="LARGE RIBOSOMAL SUBUNIT PROTEIN UL2M"/>
    <property type="match status" value="1"/>
</dbReference>
<dbReference type="KEGG" id="mequ:KFV11_01175"/>
<dbReference type="SUPFAM" id="SSF50249">
    <property type="entry name" value="Nucleic acid-binding proteins"/>
    <property type="match status" value="1"/>
</dbReference>
<evidence type="ECO:0000256" key="7">
    <source>
        <dbReference type="HAMAP-Rule" id="MF_01320"/>
    </source>
</evidence>
<dbReference type="GO" id="GO:0002181">
    <property type="term" value="P:cytoplasmic translation"/>
    <property type="evidence" value="ECO:0007669"/>
    <property type="project" value="TreeGrafter"/>
</dbReference>
<dbReference type="InterPro" id="IPR014726">
    <property type="entry name" value="Ribosomal_uL2_dom3"/>
</dbReference>
<evidence type="ECO:0000256" key="1">
    <source>
        <dbReference type="ARBA" id="ARBA00005636"/>
    </source>
</evidence>
<dbReference type="FunFam" id="2.40.50.140:FF:000003">
    <property type="entry name" value="50S ribosomal protein L2"/>
    <property type="match status" value="1"/>
</dbReference>
<comment type="similarity">
    <text evidence="1 7">Belongs to the universal ribosomal protein uL2 family.</text>
</comment>
<evidence type="ECO:0000256" key="6">
    <source>
        <dbReference type="ARBA" id="ARBA00035242"/>
    </source>
</evidence>
<dbReference type="Gene3D" id="4.10.950.10">
    <property type="entry name" value="Ribosomal protein L2, domain 3"/>
    <property type="match status" value="1"/>
</dbReference>
<dbReference type="InterPro" id="IPR005880">
    <property type="entry name" value="Ribosomal_uL2_bac/org-type"/>
</dbReference>
<dbReference type="Gene3D" id="2.30.30.30">
    <property type="match status" value="1"/>
</dbReference>
<dbReference type="FunFam" id="4.10.950.10:FF:000001">
    <property type="entry name" value="50S ribosomal protein L2"/>
    <property type="match status" value="1"/>
</dbReference>
<comment type="function">
    <text evidence="7">One of the primary rRNA binding proteins. Required for association of the 30S and 50S subunits to form the 70S ribosome, for tRNA binding and peptide bond formation. It has been suggested to have peptidyltransferase activity; this is somewhat controversial. Makes several contacts with the 16S rRNA in the 70S ribosome.</text>
</comment>
<dbReference type="Gene3D" id="2.40.50.140">
    <property type="entry name" value="Nucleic acid-binding proteins"/>
    <property type="match status" value="1"/>
</dbReference>
<accession>A0A9Q9BR45</accession>
<evidence type="ECO:0000256" key="3">
    <source>
        <dbReference type="ARBA" id="ARBA00022884"/>
    </source>
</evidence>
<dbReference type="RefSeq" id="WP_254250108.1">
    <property type="nucleotide sequence ID" value="NZ_CP073809.1"/>
</dbReference>
<dbReference type="GO" id="GO:0019843">
    <property type="term" value="F:rRNA binding"/>
    <property type="evidence" value="ECO:0007669"/>
    <property type="project" value="UniProtKB-UniRule"/>
</dbReference>
<dbReference type="Pfam" id="PF00181">
    <property type="entry name" value="Ribosomal_L2_N"/>
    <property type="match status" value="1"/>
</dbReference>
<feature type="compositionally biased region" description="Polar residues" evidence="8">
    <location>
        <begin position="12"/>
        <end position="30"/>
    </location>
</feature>
<dbReference type="PIRSF" id="PIRSF002158">
    <property type="entry name" value="Ribosomal_L2"/>
    <property type="match status" value="1"/>
</dbReference>
<evidence type="ECO:0000256" key="4">
    <source>
        <dbReference type="ARBA" id="ARBA00022980"/>
    </source>
</evidence>
<keyword evidence="2 7" id="KW-0699">rRNA-binding</keyword>
<feature type="region of interest" description="Disordered" evidence="8">
    <location>
        <begin position="218"/>
        <end position="276"/>
    </location>
</feature>
<dbReference type="PROSITE" id="PS00467">
    <property type="entry name" value="RIBOSOMAL_L2"/>
    <property type="match status" value="1"/>
</dbReference>
<organism evidence="11 12">
    <name type="scientific">Macrococcus equipercicus</name>
    <dbReference type="NCBI Taxonomy" id="69967"/>
    <lineage>
        <taxon>Bacteria</taxon>
        <taxon>Bacillati</taxon>
        <taxon>Bacillota</taxon>
        <taxon>Bacilli</taxon>
        <taxon>Bacillales</taxon>
        <taxon>Staphylococcaceae</taxon>
        <taxon>Macrococcus</taxon>
    </lineage>
</organism>
<name>A0A9Q9BR45_9STAP</name>
<evidence type="ECO:0000256" key="5">
    <source>
        <dbReference type="ARBA" id="ARBA00023274"/>
    </source>
</evidence>
<dbReference type="Pfam" id="PF03947">
    <property type="entry name" value="Ribosomal_L2_C"/>
    <property type="match status" value="1"/>
</dbReference>
<feature type="compositionally biased region" description="Basic residues" evidence="8">
    <location>
        <begin position="255"/>
        <end position="276"/>
    </location>
</feature>
<dbReference type="SUPFAM" id="SSF50104">
    <property type="entry name" value="Translation proteins SH3-like domain"/>
    <property type="match status" value="1"/>
</dbReference>
<keyword evidence="3 7" id="KW-0694">RNA-binding</keyword>
<evidence type="ECO:0000259" key="9">
    <source>
        <dbReference type="SMART" id="SM01382"/>
    </source>
</evidence>
<reference evidence="11" key="1">
    <citation type="submission" date="2021-04" db="EMBL/GenBank/DDBJ databases">
        <title>Complete Genome Sequences of Macrococcus spp. from dog and cattle.</title>
        <authorList>
            <person name="Schwendener S."/>
            <person name="Perreten V."/>
        </authorList>
    </citation>
    <scope>NUCLEOTIDE SEQUENCE</scope>
    <source>
        <strain evidence="11">Epi0143-OL</strain>
    </source>
</reference>
<comment type="subunit">
    <text evidence="7">Part of the 50S ribosomal subunit. Forms a bridge to the 30S subunit in the 70S ribosome.</text>
</comment>
<evidence type="ECO:0000313" key="11">
    <source>
        <dbReference type="EMBL" id="UTH14014.1"/>
    </source>
</evidence>
<dbReference type="InterPro" id="IPR022669">
    <property type="entry name" value="Ribosomal_uL2_C"/>
</dbReference>
<feature type="domain" description="Large ribosomal subunit protein uL2 C-terminal" evidence="9">
    <location>
        <begin position="124"/>
        <end position="253"/>
    </location>
</feature>
<dbReference type="InterPro" id="IPR002171">
    <property type="entry name" value="Ribosomal_uL2"/>
</dbReference>
<dbReference type="GO" id="GO:0015934">
    <property type="term" value="C:large ribosomal subunit"/>
    <property type="evidence" value="ECO:0007669"/>
    <property type="project" value="InterPro"/>
</dbReference>
<proteinExistence type="inferred from homology"/>
<dbReference type="FunFam" id="2.30.30.30:FF:000001">
    <property type="entry name" value="50S ribosomal protein L2"/>
    <property type="match status" value="1"/>
</dbReference>
<dbReference type="EMBL" id="CP073809">
    <property type="protein sequence ID" value="UTH14014.1"/>
    <property type="molecule type" value="Genomic_DNA"/>
</dbReference>
<evidence type="ECO:0000256" key="8">
    <source>
        <dbReference type="SAM" id="MobiDB-lite"/>
    </source>
</evidence>
<dbReference type="InterPro" id="IPR012340">
    <property type="entry name" value="NA-bd_OB-fold"/>
</dbReference>
<keyword evidence="5 7" id="KW-0687">Ribonucleoprotein</keyword>
<dbReference type="NCBIfam" id="TIGR01171">
    <property type="entry name" value="rplB_bact"/>
    <property type="match status" value="1"/>
</dbReference>
<dbReference type="GO" id="GO:0016740">
    <property type="term" value="F:transferase activity"/>
    <property type="evidence" value="ECO:0007669"/>
    <property type="project" value="InterPro"/>
</dbReference>
<dbReference type="SMART" id="SM01382">
    <property type="entry name" value="Ribosomal_L2_C"/>
    <property type="match status" value="1"/>
</dbReference>
<evidence type="ECO:0000259" key="10">
    <source>
        <dbReference type="SMART" id="SM01383"/>
    </source>
</evidence>
<evidence type="ECO:0000256" key="2">
    <source>
        <dbReference type="ARBA" id="ARBA00022730"/>
    </source>
</evidence>
<sequence length="276" mass="30304">MAIKHYKPITNGRRNMTSSDFAEITSTSPEKSLLEPLPRKAGRNNQGKLTVRHRGGGHKRQYRVIDFKRNKDGIPGKVATIEYDPNRSSNIALIHYVDGEKRYIIAPKGLVVGQEINNGPEADIKVGNALPLQNIPVGTVIHNIELKPGKGGQLVRSAGTSAQVLGKEGKYVLVRLRSGEVRMILATCRATIGQVGNEQHELVNIGKAGRSRWLGKRPTVRGSVMNPNDHPHGGGEGRTSIGRKSPMSPWGKPTLGKKTRKKKNRSSKFIVRGRKK</sequence>
<keyword evidence="4 7" id="KW-0689">Ribosomal protein</keyword>
<feature type="domain" description="Large ribosomal subunit protein uL2 RNA-binding" evidence="10">
    <location>
        <begin position="42"/>
        <end position="118"/>
    </location>
</feature>
<dbReference type="InterPro" id="IPR022671">
    <property type="entry name" value="Ribosomal_uL2_CS"/>
</dbReference>
<gene>
    <name evidence="7 11" type="primary">rplB</name>
    <name evidence="11" type="ORF">KFV11_01175</name>
</gene>
<feature type="region of interest" description="Disordered" evidence="8">
    <location>
        <begin position="1"/>
        <end position="56"/>
    </location>
</feature>
<dbReference type="PANTHER" id="PTHR13691">
    <property type="entry name" value="RIBOSOMAL PROTEIN L2"/>
    <property type="match status" value="1"/>
</dbReference>
<dbReference type="Proteomes" id="UP001057381">
    <property type="component" value="Chromosome"/>
</dbReference>
<protein>
    <recommendedName>
        <fullName evidence="6 7">Large ribosomal subunit protein uL2</fullName>
    </recommendedName>
</protein>
<evidence type="ECO:0000313" key="12">
    <source>
        <dbReference type="Proteomes" id="UP001057381"/>
    </source>
</evidence>
<dbReference type="InterPro" id="IPR014722">
    <property type="entry name" value="Rib_uL2_dom2"/>
</dbReference>
<dbReference type="InterPro" id="IPR022666">
    <property type="entry name" value="Ribosomal_uL2_RNA-bd_dom"/>
</dbReference>
<dbReference type="HAMAP" id="MF_01320_B">
    <property type="entry name" value="Ribosomal_uL2_B"/>
    <property type="match status" value="1"/>
</dbReference>
<dbReference type="AlphaFoldDB" id="A0A9Q9BR45"/>
<dbReference type="InterPro" id="IPR008991">
    <property type="entry name" value="Translation_prot_SH3-like_sf"/>
</dbReference>